<dbReference type="InterPro" id="IPR008880">
    <property type="entry name" value="Trigger_fac_C"/>
</dbReference>
<evidence type="ECO:0000259" key="5">
    <source>
        <dbReference type="Pfam" id="PF05698"/>
    </source>
</evidence>
<feature type="domain" description="Trigger factor C-terminal" evidence="5">
    <location>
        <begin position="197"/>
        <end position="328"/>
    </location>
</feature>
<dbReference type="EMBL" id="PCSX01000005">
    <property type="protein sequence ID" value="PIP58454.1"/>
    <property type="molecule type" value="Genomic_DNA"/>
</dbReference>
<organism evidence="6 7">
    <name type="scientific">Candidatus Vogelbacteria bacterium CG22_combo_CG10-13_8_21_14_all_37_9</name>
    <dbReference type="NCBI Taxonomy" id="1975046"/>
    <lineage>
        <taxon>Bacteria</taxon>
        <taxon>Candidatus Vogeliibacteriota</taxon>
    </lineage>
</organism>
<protein>
    <submittedName>
        <fullName evidence="6">Uncharacterized protein</fullName>
    </submittedName>
</protein>
<dbReference type="InterPro" id="IPR027304">
    <property type="entry name" value="Trigger_fact/SurA_dom_sf"/>
</dbReference>
<evidence type="ECO:0000256" key="3">
    <source>
        <dbReference type="SAM" id="MobiDB-lite"/>
    </source>
</evidence>
<dbReference type="AlphaFoldDB" id="A0A2H0BLH6"/>
<dbReference type="InterPro" id="IPR036611">
    <property type="entry name" value="Trigger_fac_ribosome-bd_sf"/>
</dbReference>
<dbReference type="Gene3D" id="1.10.3120.10">
    <property type="entry name" value="Trigger factor, C-terminal domain"/>
    <property type="match status" value="1"/>
</dbReference>
<reference evidence="6 7" key="1">
    <citation type="submission" date="2017-09" db="EMBL/GenBank/DDBJ databases">
        <title>Depth-based differentiation of microbial function through sediment-hosted aquifers and enrichment of novel symbionts in the deep terrestrial subsurface.</title>
        <authorList>
            <person name="Probst A.J."/>
            <person name="Ladd B."/>
            <person name="Jarett J.K."/>
            <person name="Geller-Mcgrath D.E."/>
            <person name="Sieber C.M."/>
            <person name="Emerson J.B."/>
            <person name="Anantharaman K."/>
            <person name="Thomas B.C."/>
            <person name="Malmstrom R."/>
            <person name="Stieglmeier M."/>
            <person name="Klingl A."/>
            <person name="Woyke T."/>
            <person name="Ryan C.M."/>
            <person name="Banfield J.F."/>
        </authorList>
    </citation>
    <scope>NUCLEOTIDE SEQUENCE [LARGE SCALE GENOMIC DNA]</scope>
    <source>
        <strain evidence="6">CG22_combo_CG10-13_8_21_14_all_37_9</strain>
    </source>
</reference>
<dbReference type="GO" id="GO:0003755">
    <property type="term" value="F:peptidyl-prolyl cis-trans isomerase activity"/>
    <property type="evidence" value="ECO:0007669"/>
    <property type="project" value="UniProtKB-KW"/>
</dbReference>
<dbReference type="GO" id="GO:0015031">
    <property type="term" value="P:protein transport"/>
    <property type="evidence" value="ECO:0007669"/>
    <property type="project" value="InterPro"/>
</dbReference>
<dbReference type="SUPFAM" id="SSF102735">
    <property type="entry name" value="Trigger factor ribosome-binding domain"/>
    <property type="match status" value="1"/>
</dbReference>
<feature type="region of interest" description="Disordered" evidence="3">
    <location>
        <begin position="156"/>
        <end position="178"/>
    </location>
</feature>
<name>A0A2H0BLH6_9BACT</name>
<proteinExistence type="predicted"/>
<dbReference type="InterPro" id="IPR037041">
    <property type="entry name" value="Trigger_fac_C_sf"/>
</dbReference>
<dbReference type="Pfam" id="PF05697">
    <property type="entry name" value="Trigger_N"/>
    <property type="match status" value="1"/>
</dbReference>
<evidence type="ECO:0000259" key="4">
    <source>
        <dbReference type="Pfam" id="PF05697"/>
    </source>
</evidence>
<feature type="compositionally biased region" description="Basic and acidic residues" evidence="3">
    <location>
        <begin position="163"/>
        <end position="176"/>
    </location>
</feature>
<dbReference type="Pfam" id="PF05698">
    <property type="entry name" value="Trigger_C"/>
    <property type="match status" value="1"/>
</dbReference>
<dbReference type="Proteomes" id="UP000229334">
    <property type="component" value="Unassembled WGS sequence"/>
</dbReference>
<evidence type="ECO:0000256" key="1">
    <source>
        <dbReference type="ARBA" id="ARBA00023110"/>
    </source>
</evidence>
<dbReference type="SUPFAM" id="SSF109998">
    <property type="entry name" value="Triger factor/SurA peptide-binding domain-like"/>
    <property type="match status" value="1"/>
</dbReference>
<keyword evidence="2" id="KW-0413">Isomerase</keyword>
<evidence type="ECO:0000313" key="6">
    <source>
        <dbReference type="EMBL" id="PIP58454.1"/>
    </source>
</evidence>
<dbReference type="Gene3D" id="3.30.70.1050">
    <property type="entry name" value="Trigger factor ribosome-binding domain"/>
    <property type="match status" value="1"/>
</dbReference>
<feature type="domain" description="Trigger factor ribosome-binding bacterial" evidence="4">
    <location>
        <begin position="4"/>
        <end position="151"/>
    </location>
</feature>
<gene>
    <name evidence="6" type="ORF">COX02_00155</name>
</gene>
<keyword evidence="1" id="KW-0697">Rotamase</keyword>
<dbReference type="InterPro" id="IPR008881">
    <property type="entry name" value="Trigger_fac_ribosome-bd_bac"/>
</dbReference>
<sequence length="351" mass="39513">MSITVTIKDLGHSELEITGELATEAFALFRPAVIKDFGSKLKIDGFRAGHIPEKVIIDKVGEETILLEMAEKALKENYPKIVTDHKLDVIGQPEINLTKVAPGNPLGFKIKTAVVPKIDLPDYKTIAKKIGTEKIDIAETTEEELTKALTNLQTELAHQGHHHSPEEKIDHEHPEPNGEQALPALDDELAKKFGLATLDELKTKIKDGIKNEKTTQAKEQRRLKMIEAIGLEAKFELPPVLIETEQEKMLAEMENQTTQMGLKFDDYLNHLKKTRADLKTDWAPEAKKRVTFGLILNAISEAEKIEAPAEDLQKELDYLSAHYADVDENRLRTYARTLIVNEKTLKFLENC</sequence>
<evidence type="ECO:0000256" key="2">
    <source>
        <dbReference type="ARBA" id="ARBA00023235"/>
    </source>
</evidence>
<dbReference type="GO" id="GO:0006457">
    <property type="term" value="P:protein folding"/>
    <property type="evidence" value="ECO:0007669"/>
    <property type="project" value="InterPro"/>
</dbReference>
<accession>A0A2H0BLH6</accession>
<evidence type="ECO:0000313" key="7">
    <source>
        <dbReference type="Proteomes" id="UP000229334"/>
    </source>
</evidence>
<comment type="caution">
    <text evidence="6">The sequence shown here is derived from an EMBL/GenBank/DDBJ whole genome shotgun (WGS) entry which is preliminary data.</text>
</comment>